<dbReference type="EMBL" id="JAMZEL010000001">
    <property type="protein sequence ID" value="MCP1381893.1"/>
    <property type="molecule type" value="Genomic_DNA"/>
</dbReference>
<proteinExistence type="predicted"/>
<gene>
    <name evidence="2" type="ORF">NCI00_05620</name>
</gene>
<reference evidence="2 3" key="1">
    <citation type="submission" date="2022-06" db="EMBL/GenBank/DDBJ databases">
        <title>Runella sp. S5 genome sequencing.</title>
        <authorList>
            <person name="Park S."/>
        </authorList>
    </citation>
    <scope>NUCLEOTIDE SEQUENCE [LARGE SCALE GENOMIC DNA]</scope>
    <source>
        <strain evidence="2 3">S5</strain>
    </source>
</reference>
<dbReference type="Proteomes" id="UP001204772">
    <property type="component" value="Unassembled WGS sequence"/>
</dbReference>
<keyword evidence="1" id="KW-1133">Transmembrane helix</keyword>
<comment type="caution">
    <text evidence="2">The sequence shown here is derived from an EMBL/GenBank/DDBJ whole genome shotgun (WGS) entry which is preliminary data.</text>
</comment>
<dbReference type="RefSeq" id="WP_253525884.1">
    <property type="nucleotide sequence ID" value="NZ_JAMZEL010000001.1"/>
</dbReference>
<sequence length="49" mass="5822">MDNKEVERLDCVQVRSYRIYKFAPYPFILMNLILSRIAALRATVKQPIH</sequence>
<evidence type="ECO:0000313" key="2">
    <source>
        <dbReference type="EMBL" id="MCP1381893.1"/>
    </source>
</evidence>
<feature type="transmembrane region" description="Helical" evidence="1">
    <location>
        <begin position="25"/>
        <end position="44"/>
    </location>
</feature>
<protein>
    <submittedName>
        <fullName evidence="2">DUF1003 domain-containing protein</fullName>
    </submittedName>
</protein>
<keyword evidence="1" id="KW-0472">Membrane</keyword>
<evidence type="ECO:0000256" key="1">
    <source>
        <dbReference type="SAM" id="Phobius"/>
    </source>
</evidence>
<organism evidence="2 3">
    <name type="scientific">Runella salmonicolor</name>
    <dbReference type="NCBI Taxonomy" id="2950278"/>
    <lineage>
        <taxon>Bacteria</taxon>
        <taxon>Pseudomonadati</taxon>
        <taxon>Bacteroidota</taxon>
        <taxon>Cytophagia</taxon>
        <taxon>Cytophagales</taxon>
        <taxon>Spirosomataceae</taxon>
        <taxon>Runella</taxon>
    </lineage>
</organism>
<keyword evidence="3" id="KW-1185">Reference proteome</keyword>
<name>A0ABT1FJE6_9BACT</name>
<keyword evidence="1" id="KW-0812">Transmembrane</keyword>
<accession>A0ABT1FJE6</accession>
<evidence type="ECO:0000313" key="3">
    <source>
        <dbReference type="Proteomes" id="UP001204772"/>
    </source>
</evidence>